<protein>
    <submittedName>
        <fullName evidence="1">Uncharacterized protein</fullName>
    </submittedName>
</protein>
<name>A0A3M6T7Y5_POCDA</name>
<dbReference type="AlphaFoldDB" id="A0A3M6T7Y5"/>
<sequence>MEVTEVNLDIKITQLKMRIGKTNTIVETGKSEAIERHLSTLWSLGKELNQMRIEVEAAFCPSKSVCQQCHKHHHTSSLQWINAKVNGRTALDPSTVQVFNGSTPRSMDAQLSLYSSSLQWINAKVNGRTDLALQFKFSMDQCQLTIMIALSRLTRTIPKPSASPGTGLACAVGVERETGDRGRQDTPAFHAFDFKRHGDFCIQPARLFSTQVFIPSYLFKGGICCEVVDVTKSAFYEAGFTNRNLRQLVPLQVEVLELGHEGSHRVHEVVDDIFVITRKYLADLKRIIFILNNRLRSQIVYCGRVKTSKAKIRRALLGKVAVAAQSLPSPRTFFAFLCTKRLFTTISESGTGTNQSQIKHTQWVCSGLSKT</sequence>
<dbReference type="EMBL" id="RCHS01004116">
    <property type="protein sequence ID" value="RMX37461.1"/>
    <property type="molecule type" value="Genomic_DNA"/>
</dbReference>
<gene>
    <name evidence="1" type="ORF">pdam_00011725</name>
</gene>
<reference evidence="1 2" key="1">
    <citation type="journal article" date="2018" name="Sci. Rep.">
        <title>Comparative analysis of the Pocillopora damicornis genome highlights role of immune system in coral evolution.</title>
        <authorList>
            <person name="Cunning R."/>
            <person name="Bay R.A."/>
            <person name="Gillette P."/>
            <person name="Baker A.C."/>
            <person name="Traylor-Knowles N."/>
        </authorList>
    </citation>
    <scope>NUCLEOTIDE SEQUENCE [LARGE SCALE GENOMIC DNA]</scope>
    <source>
        <strain evidence="1">RSMAS</strain>
        <tissue evidence="1">Whole animal</tissue>
    </source>
</reference>
<proteinExistence type="predicted"/>
<evidence type="ECO:0000313" key="2">
    <source>
        <dbReference type="Proteomes" id="UP000275408"/>
    </source>
</evidence>
<feature type="non-terminal residue" evidence="1">
    <location>
        <position position="371"/>
    </location>
</feature>
<organism evidence="1 2">
    <name type="scientific">Pocillopora damicornis</name>
    <name type="common">Cauliflower coral</name>
    <name type="synonym">Millepora damicornis</name>
    <dbReference type="NCBI Taxonomy" id="46731"/>
    <lineage>
        <taxon>Eukaryota</taxon>
        <taxon>Metazoa</taxon>
        <taxon>Cnidaria</taxon>
        <taxon>Anthozoa</taxon>
        <taxon>Hexacorallia</taxon>
        <taxon>Scleractinia</taxon>
        <taxon>Astrocoeniina</taxon>
        <taxon>Pocilloporidae</taxon>
        <taxon>Pocillopora</taxon>
    </lineage>
</organism>
<dbReference type="Proteomes" id="UP000275408">
    <property type="component" value="Unassembled WGS sequence"/>
</dbReference>
<evidence type="ECO:0000313" key="1">
    <source>
        <dbReference type="EMBL" id="RMX37461.1"/>
    </source>
</evidence>
<comment type="caution">
    <text evidence="1">The sequence shown here is derived from an EMBL/GenBank/DDBJ whole genome shotgun (WGS) entry which is preliminary data.</text>
</comment>
<keyword evidence="2" id="KW-1185">Reference proteome</keyword>
<accession>A0A3M6T7Y5</accession>